<proteinExistence type="predicted"/>
<comment type="caution">
    <text evidence="1">The sequence shown here is derived from an EMBL/GenBank/DDBJ whole genome shotgun (WGS) entry which is preliminary data.</text>
</comment>
<dbReference type="EMBL" id="MDJD01000047">
    <property type="protein sequence ID" value="OEK07533.1"/>
    <property type="molecule type" value="Genomic_DNA"/>
</dbReference>
<dbReference type="Gene3D" id="3.40.50.720">
    <property type="entry name" value="NAD(P)-binding Rossmann-like Domain"/>
    <property type="match status" value="1"/>
</dbReference>
<protein>
    <recommendedName>
        <fullName evidence="3">TOMM leader peptide-binding protein</fullName>
    </recommendedName>
</protein>
<organism evidence="1 2">
    <name type="scientific">Flavivirga aquatica</name>
    <dbReference type="NCBI Taxonomy" id="1849968"/>
    <lineage>
        <taxon>Bacteria</taxon>
        <taxon>Pseudomonadati</taxon>
        <taxon>Bacteroidota</taxon>
        <taxon>Flavobacteriia</taxon>
        <taxon>Flavobacteriales</taxon>
        <taxon>Flavobacteriaceae</taxon>
        <taxon>Flavivirga</taxon>
    </lineage>
</organism>
<sequence length="300" mass="33600">MDQQNLILHPDAHWVKTDNDRVQLRQPDGTHITFDQHATDINNALTVLRSPSENNVISVDINIMTQLKELLNSKGLLVNENYSSTSQFQRLMDLHGTPAAKKASESLPTTISFLGKGKLASLARKSLNNAGIQITEEGTDTSLLIAISDQDDYEFFREANTMAVKNNHPILFFRWAQRRFVIGPFVIPKQTACLECAYKRELGSSLFPDELKAYRTDNVTNMPNYEGGFVLDELASALITRHVMTILEGNFDLAGPSSLVRINPVTLEVKYAPILRLPRCNVCGNSENKPQRVIRGQFLS</sequence>
<accession>A0A1E5T834</accession>
<reference evidence="1 2" key="1">
    <citation type="submission" date="2016-05" db="EMBL/GenBank/DDBJ databases">
        <title>Draft Genome Sequence of Algibacter sp. Strain SK-16 Isolated from the Surface Water of Aburatsubo Inlet.</title>
        <authorList>
            <person name="Wong S.-K."/>
            <person name="Yoshizawa S."/>
            <person name="Nakajima Y."/>
            <person name="Ogura Y."/>
            <person name="Tetsuya H."/>
            <person name="Hamasaki K."/>
        </authorList>
    </citation>
    <scope>NUCLEOTIDE SEQUENCE [LARGE SCALE GENOMIC DNA]</scope>
    <source>
        <strain evidence="1 2">SK-16</strain>
    </source>
</reference>
<gene>
    <name evidence="1" type="ORF">A8C32_17200</name>
</gene>
<evidence type="ECO:0000313" key="2">
    <source>
        <dbReference type="Proteomes" id="UP000095713"/>
    </source>
</evidence>
<evidence type="ECO:0008006" key="3">
    <source>
        <dbReference type="Google" id="ProtNLM"/>
    </source>
</evidence>
<dbReference type="OrthoDB" id="2379922at2"/>
<dbReference type="Proteomes" id="UP000095713">
    <property type="component" value="Unassembled WGS sequence"/>
</dbReference>
<evidence type="ECO:0000313" key="1">
    <source>
        <dbReference type="EMBL" id="OEK07533.1"/>
    </source>
</evidence>
<keyword evidence="2" id="KW-1185">Reference proteome</keyword>
<dbReference type="STRING" id="1849968.A8C32_17200"/>
<dbReference type="NCBIfam" id="TIGR03882">
    <property type="entry name" value="cyclo_dehyd_2"/>
    <property type="match status" value="1"/>
</dbReference>
<name>A0A1E5T834_9FLAO</name>
<dbReference type="InterPro" id="IPR022291">
    <property type="entry name" value="Bacteriocin_synth_cyclodeHase"/>
</dbReference>
<dbReference type="AlphaFoldDB" id="A0A1E5T834"/>
<dbReference type="RefSeq" id="WP_069830661.1">
    <property type="nucleotide sequence ID" value="NZ_MDJD01000047.1"/>
</dbReference>